<evidence type="ECO:0000313" key="2">
    <source>
        <dbReference type="Proteomes" id="UP000251213"/>
    </source>
</evidence>
<name>A0A364K6N8_9BACL</name>
<dbReference type="OrthoDB" id="2679957at2"/>
<dbReference type="RefSeq" id="WP_113658486.1">
    <property type="nucleotide sequence ID" value="NZ_KZ845665.1"/>
</dbReference>
<comment type="caution">
    <text evidence="1">The sequence shown here is derived from an EMBL/GenBank/DDBJ whole genome shotgun (WGS) entry which is preliminary data.</text>
</comment>
<keyword evidence="2" id="KW-1185">Reference proteome</keyword>
<accession>A0A364K6N8</accession>
<reference evidence="1 2" key="2">
    <citation type="submission" date="2018-06" db="EMBL/GenBank/DDBJ databases">
        <authorList>
            <person name="Zhirakovskaya E."/>
        </authorList>
    </citation>
    <scope>NUCLEOTIDE SEQUENCE [LARGE SCALE GENOMIC DNA]</scope>
    <source>
        <strain evidence="1 2">FBKL4.011</strain>
    </source>
</reference>
<evidence type="ECO:0000313" key="1">
    <source>
        <dbReference type="EMBL" id="RAL25872.1"/>
    </source>
</evidence>
<proteinExistence type="predicted"/>
<dbReference type="AlphaFoldDB" id="A0A364K6N8"/>
<protein>
    <submittedName>
        <fullName evidence="1">Uncharacterized protein</fullName>
    </submittedName>
</protein>
<organism evidence="1 2">
    <name type="scientific">Thermoflavimicrobium daqui</name>
    <dbReference type="NCBI Taxonomy" id="2137476"/>
    <lineage>
        <taxon>Bacteria</taxon>
        <taxon>Bacillati</taxon>
        <taxon>Bacillota</taxon>
        <taxon>Bacilli</taxon>
        <taxon>Bacillales</taxon>
        <taxon>Thermoactinomycetaceae</taxon>
        <taxon>Thermoflavimicrobium</taxon>
    </lineage>
</organism>
<reference evidence="1 2" key="1">
    <citation type="submission" date="2018-06" db="EMBL/GenBank/DDBJ databases">
        <title>Thermoflavimicrobium daqus sp. nov., a thermophilic microbe isolated from Moutai-flavour Daqu.</title>
        <authorList>
            <person name="Wang X."/>
            <person name="Zhou H."/>
        </authorList>
    </citation>
    <scope>NUCLEOTIDE SEQUENCE [LARGE SCALE GENOMIC DNA]</scope>
    <source>
        <strain evidence="1 2">FBKL4.011</strain>
    </source>
</reference>
<dbReference type="Proteomes" id="UP000251213">
    <property type="component" value="Unassembled WGS sequence"/>
</dbReference>
<gene>
    <name evidence="1" type="ORF">DL897_07285</name>
</gene>
<dbReference type="EMBL" id="QJKK01000003">
    <property type="protein sequence ID" value="RAL25872.1"/>
    <property type="molecule type" value="Genomic_DNA"/>
</dbReference>
<sequence length="97" mass="10958">MSKNSFDHIPVKEISELLEISTQKLPELIRQIMKTFYSPEAASEMGKAVGSLYKELVHAGIPQDIAIKMAHDYMVSLKDLIQTSSFSNKTFYDESSE</sequence>